<dbReference type="Proteomes" id="UP000715441">
    <property type="component" value="Unassembled WGS sequence"/>
</dbReference>
<dbReference type="Pfam" id="PF00364">
    <property type="entry name" value="Biotin_lipoyl"/>
    <property type="match status" value="1"/>
</dbReference>
<evidence type="ECO:0000313" key="3">
    <source>
        <dbReference type="EMBL" id="NKQ52401.1"/>
    </source>
</evidence>
<evidence type="ECO:0000259" key="2">
    <source>
        <dbReference type="PROSITE" id="PS50968"/>
    </source>
</evidence>
<gene>
    <name evidence="3" type="ORF">HFP15_05865</name>
</gene>
<proteinExistence type="predicted"/>
<comment type="caution">
    <text evidence="3">The sequence shown here is derived from an EMBL/GenBank/DDBJ whole genome shotgun (WGS) entry which is preliminary data.</text>
</comment>
<dbReference type="InterPro" id="IPR003016">
    <property type="entry name" value="2-oxoA_DH_lipoyl-BS"/>
</dbReference>
<dbReference type="PROSITE" id="PS00189">
    <property type="entry name" value="LIPOYL"/>
    <property type="match status" value="1"/>
</dbReference>
<keyword evidence="4" id="KW-1185">Reference proteome</keyword>
<dbReference type="SUPFAM" id="SSF51230">
    <property type="entry name" value="Single hybrid motif"/>
    <property type="match status" value="1"/>
</dbReference>
<reference evidence="3 4" key="1">
    <citation type="submission" date="2020-04" db="EMBL/GenBank/DDBJ databases">
        <title>Novel species.</title>
        <authorList>
            <person name="Teo W.F.A."/>
            <person name="Lipun K."/>
            <person name="Srisuk N."/>
            <person name="Duangmal K."/>
        </authorList>
    </citation>
    <scope>NUCLEOTIDE SEQUENCE [LARGE SCALE GENOMIC DNA]</scope>
    <source>
        <strain evidence="3 4">K13G38</strain>
    </source>
</reference>
<dbReference type="Gene3D" id="2.40.50.100">
    <property type="match status" value="1"/>
</dbReference>
<feature type="domain" description="Lipoyl-binding" evidence="2">
    <location>
        <begin position="8"/>
        <end position="77"/>
    </location>
</feature>
<name>A0ABX1IY18_9PSEU</name>
<evidence type="ECO:0000313" key="4">
    <source>
        <dbReference type="Proteomes" id="UP000715441"/>
    </source>
</evidence>
<dbReference type="RefSeq" id="WP_168512201.1">
    <property type="nucleotide sequence ID" value="NZ_JAAXLS010000002.1"/>
</dbReference>
<dbReference type="PROSITE" id="PS50968">
    <property type="entry name" value="BIOTINYL_LIPOYL"/>
    <property type="match status" value="1"/>
</dbReference>
<protein>
    <submittedName>
        <fullName evidence="3">Biotin/lipoyl-binding protein</fullName>
    </submittedName>
</protein>
<dbReference type="CDD" id="cd06849">
    <property type="entry name" value="lipoyl_domain"/>
    <property type="match status" value="1"/>
</dbReference>
<sequence length="78" mass="8192">MTDVPFPQVSEKDPDAEGVLSTWFAVDGQQVKEGDLLAEVAVDKVDLEVTAPASGVVRLVAKEGDVLAQGALIARIDT</sequence>
<dbReference type="InterPro" id="IPR000089">
    <property type="entry name" value="Biotin_lipoyl"/>
</dbReference>
<keyword evidence="1" id="KW-0450">Lipoyl</keyword>
<evidence type="ECO:0000256" key="1">
    <source>
        <dbReference type="ARBA" id="ARBA00022823"/>
    </source>
</evidence>
<dbReference type="InterPro" id="IPR011053">
    <property type="entry name" value="Single_hybrid_motif"/>
</dbReference>
<organism evidence="3 4">
    <name type="scientific">Amycolatopsis acididurans</name>
    <dbReference type="NCBI Taxonomy" id="2724524"/>
    <lineage>
        <taxon>Bacteria</taxon>
        <taxon>Bacillati</taxon>
        <taxon>Actinomycetota</taxon>
        <taxon>Actinomycetes</taxon>
        <taxon>Pseudonocardiales</taxon>
        <taxon>Pseudonocardiaceae</taxon>
        <taxon>Amycolatopsis</taxon>
    </lineage>
</organism>
<dbReference type="EMBL" id="JAAXLS010000002">
    <property type="protein sequence ID" value="NKQ52401.1"/>
    <property type="molecule type" value="Genomic_DNA"/>
</dbReference>
<accession>A0ABX1IY18</accession>